<keyword evidence="3" id="KW-1185">Reference proteome</keyword>
<comment type="caution">
    <text evidence="2">The sequence shown here is derived from an EMBL/GenBank/DDBJ whole genome shotgun (WGS) entry which is preliminary data.</text>
</comment>
<dbReference type="InterPro" id="IPR029062">
    <property type="entry name" value="Class_I_gatase-like"/>
</dbReference>
<feature type="signal peptide" evidence="1">
    <location>
        <begin position="1"/>
        <end position="22"/>
    </location>
</feature>
<protein>
    <recommendedName>
        <fullName evidence="4">Biotin-protein ligase N-terminal domain-containing protein</fullName>
    </recommendedName>
</protein>
<proteinExistence type="predicted"/>
<dbReference type="Proteomes" id="UP001172778">
    <property type="component" value="Unassembled WGS sequence"/>
</dbReference>
<dbReference type="SUPFAM" id="SSF52317">
    <property type="entry name" value="Class I glutamine amidotransferase-like"/>
    <property type="match status" value="1"/>
</dbReference>
<evidence type="ECO:0000313" key="2">
    <source>
        <dbReference type="EMBL" id="MDK2122645.1"/>
    </source>
</evidence>
<dbReference type="RefSeq" id="WP_284098925.1">
    <property type="nucleotide sequence ID" value="NZ_JARRAF010000001.1"/>
</dbReference>
<sequence length="287" mass="31060">MRMILAGAAVLSSFLPYQTVWAASGASKGQSGKSVEAPVVLVYAGAPVCKGCEEPVLDLIRQPRTPELKALAPEARVVRQWSEVPQALKALPARSIFVIPGTDDDLSAWAKGGSQAMTPASIQAIQDWLRAGGRYAGICGGAIVAQARYQDDKFAFNALNIAAMEADNFPNEDAVERIEKLYWLPTKLEFGAYFQAGSVMTLLLGEERVEILGKYLASAGKVPHPEGIAVAQFSYGQGKVFVSGVHLEATRDFWNKPPADFVPHTELLEMAFADLMSDRQIGTGRFR</sequence>
<evidence type="ECO:0000313" key="3">
    <source>
        <dbReference type="Proteomes" id="UP001172778"/>
    </source>
</evidence>
<name>A0ABT7DRF0_9NEIS</name>
<reference evidence="2" key="1">
    <citation type="submission" date="2023-03" db="EMBL/GenBank/DDBJ databases">
        <title>Chitinimonas shenzhenensis gen. nov., sp. nov., a novel member of family Burkholderiaceae isolated from activated sludge collected in Shen Zhen, China.</title>
        <authorList>
            <person name="Wang X."/>
        </authorList>
    </citation>
    <scope>NUCLEOTIDE SEQUENCE</scope>
    <source>
        <strain evidence="2">DQS-5</strain>
    </source>
</reference>
<gene>
    <name evidence="2" type="ORF">PZA18_01125</name>
</gene>
<accession>A0ABT7DRF0</accession>
<evidence type="ECO:0000256" key="1">
    <source>
        <dbReference type="SAM" id="SignalP"/>
    </source>
</evidence>
<feature type="chain" id="PRO_5045486847" description="Biotin-protein ligase N-terminal domain-containing protein" evidence="1">
    <location>
        <begin position="23"/>
        <end position="287"/>
    </location>
</feature>
<evidence type="ECO:0008006" key="4">
    <source>
        <dbReference type="Google" id="ProtNLM"/>
    </source>
</evidence>
<organism evidence="2 3">
    <name type="scientific">Parachitinimonas caeni</name>
    <dbReference type="NCBI Taxonomy" id="3031301"/>
    <lineage>
        <taxon>Bacteria</taxon>
        <taxon>Pseudomonadati</taxon>
        <taxon>Pseudomonadota</taxon>
        <taxon>Betaproteobacteria</taxon>
        <taxon>Neisseriales</taxon>
        <taxon>Chitinibacteraceae</taxon>
        <taxon>Parachitinimonas</taxon>
    </lineage>
</organism>
<dbReference type="EMBL" id="JARRAF010000001">
    <property type="protein sequence ID" value="MDK2122645.1"/>
    <property type="molecule type" value="Genomic_DNA"/>
</dbReference>
<keyword evidence="1" id="KW-0732">Signal</keyword>